<reference evidence="1 2" key="1">
    <citation type="submission" date="2020-01" db="EMBL/GenBank/DDBJ databases">
        <authorList>
            <person name="Gulvik C.A."/>
            <person name="Batra D.G."/>
        </authorList>
    </citation>
    <scope>NUCLEOTIDE SEQUENCE [LARGE SCALE GENOMIC DNA]</scope>
    <source>
        <strain evidence="1 2">W9323</strain>
    </source>
</reference>
<protein>
    <submittedName>
        <fullName evidence="1">Uncharacterized protein</fullName>
    </submittedName>
</protein>
<dbReference type="KEGG" id="kpul:GXN76_03455"/>
<dbReference type="RefSeq" id="WP_173220538.1">
    <property type="nucleotide sequence ID" value="NZ_CP048104.1"/>
</dbReference>
<organism evidence="1 2">
    <name type="scientific">Kroppenstedtia pulmonis</name>
    <dbReference type="NCBI Taxonomy" id="1380685"/>
    <lineage>
        <taxon>Bacteria</taxon>
        <taxon>Bacillati</taxon>
        <taxon>Bacillota</taxon>
        <taxon>Bacilli</taxon>
        <taxon>Bacillales</taxon>
        <taxon>Thermoactinomycetaceae</taxon>
        <taxon>Kroppenstedtia</taxon>
    </lineage>
</organism>
<gene>
    <name evidence="1" type="ORF">GXN76_03455</name>
</gene>
<sequence>MKKIVFAALMASFIFSLYIAYEEKKSTALEKMDSLEEEIATPFAIPEKALLIQRRCTLF</sequence>
<evidence type="ECO:0000313" key="2">
    <source>
        <dbReference type="Proteomes" id="UP000503088"/>
    </source>
</evidence>
<name>A0A7D3Y8H5_9BACL</name>
<keyword evidence="2" id="KW-1185">Reference proteome</keyword>
<dbReference type="EMBL" id="CP048104">
    <property type="protein sequence ID" value="QKG83621.1"/>
    <property type="molecule type" value="Genomic_DNA"/>
</dbReference>
<accession>A0A7D3Y8H5</accession>
<dbReference type="Proteomes" id="UP000503088">
    <property type="component" value="Chromosome"/>
</dbReference>
<dbReference type="AlphaFoldDB" id="A0A7D3Y8H5"/>
<evidence type="ECO:0000313" key="1">
    <source>
        <dbReference type="EMBL" id="QKG83621.1"/>
    </source>
</evidence>
<proteinExistence type="predicted"/>